<evidence type="ECO:0000259" key="1">
    <source>
        <dbReference type="Pfam" id="PF13538"/>
    </source>
</evidence>
<dbReference type="Pfam" id="PF13604">
    <property type="entry name" value="AAA_30"/>
    <property type="match status" value="1"/>
</dbReference>
<organism evidence="2 3">
    <name type="scientific">Avrilella dinanensis</name>
    <dbReference type="NCBI Taxonomy" id="2008672"/>
    <lineage>
        <taxon>Bacteria</taxon>
        <taxon>Pseudomonadati</taxon>
        <taxon>Bacteroidota</taxon>
        <taxon>Flavobacteriia</taxon>
        <taxon>Flavobacteriales</taxon>
        <taxon>Flavobacteriaceae</taxon>
        <taxon>Avrilella</taxon>
    </lineage>
</organism>
<dbReference type="Proteomes" id="UP000231960">
    <property type="component" value="Unassembled WGS sequence"/>
</dbReference>
<dbReference type="InterPro" id="IPR027417">
    <property type="entry name" value="P-loop_NTPase"/>
</dbReference>
<dbReference type="Gene3D" id="3.40.50.300">
    <property type="entry name" value="P-loop containing nucleotide triphosphate hydrolases"/>
    <property type="match status" value="3"/>
</dbReference>
<keyword evidence="3" id="KW-1185">Reference proteome</keyword>
<dbReference type="CDD" id="cd17933">
    <property type="entry name" value="DEXSc_RecD-like"/>
    <property type="match status" value="1"/>
</dbReference>
<dbReference type="Pfam" id="PF13538">
    <property type="entry name" value="UvrD_C_2"/>
    <property type="match status" value="1"/>
</dbReference>
<dbReference type="AlphaFoldDB" id="A0A2M9R887"/>
<feature type="domain" description="UvrD-like helicase C-terminal" evidence="1">
    <location>
        <begin position="410"/>
        <end position="459"/>
    </location>
</feature>
<sequence length="469" mass="54551">MNVQNFYQNLLEQFPFETTTKQNELFFKLSHFILESDNDKIFVLKGFAGTGKTTVLSTLINELHRIKRKYVMLAPTGRASKVVANYSGKSAFTIHKHIYYTKDIAHGGFTLKANKYKNTVFIVDEASMLSDNATEGSTYGSLLDDLIYYVYSGENCRLILVGDTAQLPPVGQDRSIALDENQLSLRYRLSADSIELDEVMRQAEDSGILYNATLLRETIQSDFPDAFSFDIQDYKDIVRLQDSYDTLDAIQDAYSRDGAEDTIFIVRSNKRANLYNQHIRQRILDREGELNAGDYLMVVKNNYYWLKDKKMFIANGDILEVMRIYHFQELYGFRFAEVQARLIDYPDVPPFDTIILLDTLTSESPSLTYEEYQRFFQQVALDYEEVISHRKKQEKIHENEYFNALQVKFGYAVTCHKSQGGQWKKVFVEQPYLPDGFQTEDMKWLYTAVTRATEKLYLLGFEDRFFIEE</sequence>
<dbReference type="InterPro" id="IPR050534">
    <property type="entry name" value="Coronavir_polyprotein_1ab"/>
</dbReference>
<keyword evidence="2" id="KW-0540">Nuclease</keyword>
<dbReference type="SUPFAM" id="SSF52540">
    <property type="entry name" value="P-loop containing nucleoside triphosphate hydrolases"/>
    <property type="match status" value="2"/>
</dbReference>
<dbReference type="RefSeq" id="WP_100678635.1">
    <property type="nucleotide sequence ID" value="NZ_NIPO01000001.1"/>
</dbReference>
<keyword evidence="2" id="KW-0378">Hydrolase</keyword>
<keyword evidence="2" id="KW-0255">Endonuclease</keyword>
<dbReference type="OrthoDB" id="9803432at2"/>
<reference evidence="2 3" key="1">
    <citation type="submission" date="2017-06" db="EMBL/GenBank/DDBJ databases">
        <title>Description of Avrilella dinanensis gen. nov. sp. nov.</title>
        <authorList>
            <person name="Leyer C."/>
            <person name="Sassi M."/>
            <person name="Minet J."/>
            <person name="Kayal S."/>
            <person name="Cattoir V."/>
        </authorList>
    </citation>
    <scope>NUCLEOTIDE SEQUENCE [LARGE SCALE GENOMIC DNA]</scope>
    <source>
        <strain evidence="2 3">UR159</strain>
    </source>
</reference>
<evidence type="ECO:0000313" key="3">
    <source>
        <dbReference type="Proteomes" id="UP000231960"/>
    </source>
</evidence>
<accession>A0A2M9R887</accession>
<dbReference type="PANTHER" id="PTHR43788">
    <property type="entry name" value="DNA2/NAM7 HELICASE FAMILY MEMBER"/>
    <property type="match status" value="1"/>
</dbReference>
<gene>
    <name evidence="2" type="ORF">CDL10_04255</name>
</gene>
<dbReference type="CDD" id="cd18809">
    <property type="entry name" value="SF1_C_RecD"/>
    <property type="match status" value="1"/>
</dbReference>
<dbReference type="Gene3D" id="2.30.30.940">
    <property type="match status" value="1"/>
</dbReference>
<protein>
    <submittedName>
        <fullName evidence="2">ATP-dependent endonuclease</fullName>
    </submittedName>
</protein>
<name>A0A2M9R887_9FLAO</name>
<dbReference type="GO" id="GO:0004519">
    <property type="term" value="F:endonuclease activity"/>
    <property type="evidence" value="ECO:0007669"/>
    <property type="project" value="UniProtKB-KW"/>
</dbReference>
<comment type="caution">
    <text evidence="2">The sequence shown here is derived from an EMBL/GenBank/DDBJ whole genome shotgun (WGS) entry which is preliminary data.</text>
</comment>
<dbReference type="EMBL" id="NIPO01000001">
    <property type="protein sequence ID" value="PJR05076.1"/>
    <property type="molecule type" value="Genomic_DNA"/>
</dbReference>
<dbReference type="InterPro" id="IPR027785">
    <property type="entry name" value="UvrD-like_helicase_C"/>
</dbReference>
<proteinExistence type="predicted"/>
<evidence type="ECO:0000313" key="2">
    <source>
        <dbReference type="EMBL" id="PJR05076.1"/>
    </source>
</evidence>